<dbReference type="InterPro" id="IPR052544">
    <property type="entry name" value="Bacteriocin_Proc_Enz"/>
</dbReference>
<protein>
    <submittedName>
        <fullName evidence="2">NADH oxidase</fullName>
    </submittedName>
</protein>
<dbReference type="EMBL" id="BOVJ01000041">
    <property type="protein sequence ID" value="GIQ62710.1"/>
    <property type="molecule type" value="Genomic_DNA"/>
</dbReference>
<name>A0ABQ4N3J1_9BACL</name>
<dbReference type="NCBIfam" id="TIGR03605">
    <property type="entry name" value="antibiot_sagB"/>
    <property type="match status" value="1"/>
</dbReference>
<gene>
    <name evidence="2" type="primary">noxC</name>
    <name evidence="2" type="ORF">PACILC2_12780</name>
</gene>
<proteinExistence type="predicted"/>
<organism evidence="2 3">
    <name type="scientific">Paenibacillus cisolokensis</name>
    <dbReference type="NCBI Taxonomy" id="1658519"/>
    <lineage>
        <taxon>Bacteria</taxon>
        <taxon>Bacillati</taxon>
        <taxon>Bacillota</taxon>
        <taxon>Bacilli</taxon>
        <taxon>Bacillales</taxon>
        <taxon>Paenibacillaceae</taxon>
        <taxon>Paenibacillus</taxon>
    </lineage>
</organism>
<accession>A0ABQ4N3J1</accession>
<dbReference type="InterPro" id="IPR029479">
    <property type="entry name" value="Nitroreductase"/>
</dbReference>
<comment type="caution">
    <text evidence="2">The sequence shown here is derived from an EMBL/GenBank/DDBJ whole genome shotgun (WGS) entry which is preliminary data.</text>
</comment>
<dbReference type="Proteomes" id="UP000680304">
    <property type="component" value="Unassembled WGS sequence"/>
</dbReference>
<evidence type="ECO:0000313" key="2">
    <source>
        <dbReference type="EMBL" id="GIQ62710.1"/>
    </source>
</evidence>
<dbReference type="InterPro" id="IPR000415">
    <property type="entry name" value="Nitroreductase-like"/>
</dbReference>
<dbReference type="PANTHER" id="PTHR43745">
    <property type="entry name" value="NITROREDUCTASE MJ1384-RELATED"/>
    <property type="match status" value="1"/>
</dbReference>
<dbReference type="SUPFAM" id="SSF55469">
    <property type="entry name" value="FMN-dependent nitroreductase-like"/>
    <property type="match status" value="1"/>
</dbReference>
<dbReference type="CDD" id="cd02142">
    <property type="entry name" value="McbC_SagB-like_oxidoreductase"/>
    <property type="match status" value="1"/>
</dbReference>
<dbReference type="PANTHER" id="PTHR43745:SF2">
    <property type="entry name" value="NITROREDUCTASE MJ1384-RELATED"/>
    <property type="match status" value="1"/>
</dbReference>
<evidence type="ECO:0000259" key="1">
    <source>
        <dbReference type="Pfam" id="PF00881"/>
    </source>
</evidence>
<dbReference type="Pfam" id="PF00881">
    <property type="entry name" value="Nitroreductase"/>
    <property type="match status" value="1"/>
</dbReference>
<sequence length="525" mass="58103">MNPDVFLYRLQYEPHNVKPADWEPDWEDAPLPYKLYRGAPAFPLDRQMPAALNAGIRSAKPDLATIGRLLYFTYGIAQLTESPVASVFAGDAPATMVQLRRYVPSGGGLYPCELYVYLKLDGLPDGVYHYDAAHHRLILLREGNFDDYAGRALGGRIRMDSCFGAVFISPVYWKNFFKYHNFAYRLHGLDAGFLTGQLLEVSKRLGLSALVCFQFLDLAVNRLLGLDAGEESVYAVVPLSAAPIVVRNGEESEYVTAPELCRELPEIRHEQYIRSRRVVASPVLAALNAASRIDSAAAFRQPVREANAGPHDAAPAIPLPHATRLGYDLAEVSRKRYSPETEFTLQRVEASALAAILRETAASYPYRNDLDGTEWRFEPRVFLYGCFYGVEGIPDGAYRYDSAIHALRCVRPGDHRMRLQSGMSLHNLNLLQVPLCFHVAGERNGLRMRLGLRGYRVQQMEAGMLGQRLLLAATAAGMAGRPLLGYDAKRIDALYGMEAAGATGLVQIPVGPCLPRARLTGSLIP</sequence>
<evidence type="ECO:0000313" key="3">
    <source>
        <dbReference type="Proteomes" id="UP000680304"/>
    </source>
</evidence>
<reference evidence="2 3" key="1">
    <citation type="submission" date="2021-04" db="EMBL/GenBank/DDBJ databases">
        <title>Draft genome sequence of Paenibacillus cisolokensis, LC2-13A.</title>
        <authorList>
            <person name="Uke A."/>
            <person name="Chhe C."/>
            <person name="Baramee S."/>
            <person name="Kosugi A."/>
        </authorList>
    </citation>
    <scope>NUCLEOTIDE SEQUENCE [LARGE SCALE GENOMIC DNA]</scope>
    <source>
        <strain evidence="2 3">LC2-13A</strain>
    </source>
</reference>
<feature type="domain" description="Nitroreductase" evidence="1">
    <location>
        <begin position="98"/>
        <end position="236"/>
    </location>
</feature>
<keyword evidence="3" id="KW-1185">Reference proteome</keyword>
<dbReference type="RefSeq" id="WP_213528046.1">
    <property type="nucleotide sequence ID" value="NZ_BOVJ01000041.1"/>
</dbReference>
<dbReference type="InterPro" id="IPR020051">
    <property type="entry name" value="SagB-type_dehydrogenase"/>
</dbReference>
<dbReference type="Gene3D" id="3.40.109.10">
    <property type="entry name" value="NADH Oxidase"/>
    <property type="match status" value="2"/>
</dbReference>